<reference evidence="2" key="1">
    <citation type="journal article" date="2021" name="bioRxiv">
        <title>Whole Genome Assembly and Annotation of Northern Wild Rice, Zizania palustris L., Supports a Whole Genome Duplication in the Zizania Genus.</title>
        <authorList>
            <person name="Haas M."/>
            <person name="Kono T."/>
            <person name="Macchietto M."/>
            <person name="Millas R."/>
            <person name="McGilp L."/>
            <person name="Shao M."/>
            <person name="Duquette J."/>
            <person name="Hirsch C.N."/>
            <person name="Kimball J."/>
        </authorList>
    </citation>
    <scope>NUCLEOTIDE SEQUENCE</scope>
    <source>
        <tissue evidence="2">Fresh leaf tissue</tissue>
    </source>
</reference>
<sequence length="201" mass="24036">MRSYNEMVVTQMKQMSEDNQQLNYLKNKVVKTEQRSKAVEETLGVITQKLRETMEENIIVRNKAKEKHLEYEKEMKFQEKFFHDQIERIHKATEEKESRFEKLLQEERSKARQSDVDSGSSEDRKLRKEQIERFIDCQVKDVEQFEAERDKLIKLHEEKRVTLKMEYMAKEVELEKDLDAALTLVMDKHKPDIFQASSSSS</sequence>
<protein>
    <submittedName>
        <fullName evidence="2">Uncharacterized protein</fullName>
    </submittedName>
</protein>
<dbReference type="EMBL" id="JAAALK010000289">
    <property type="protein sequence ID" value="KAG8051258.1"/>
    <property type="molecule type" value="Genomic_DNA"/>
</dbReference>
<keyword evidence="3" id="KW-1185">Reference proteome</keyword>
<accession>A0A8J5VKZ8</accession>
<dbReference type="GO" id="GO:0051607">
    <property type="term" value="P:defense response to virus"/>
    <property type="evidence" value="ECO:0007669"/>
    <property type="project" value="InterPro"/>
</dbReference>
<evidence type="ECO:0000313" key="2">
    <source>
        <dbReference type="EMBL" id="KAG8051258.1"/>
    </source>
</evidence>
<dbReference type="PANTHER" id="PTHR46602">
    <property type="entry name" value="PROTEIN SUPPRESSOR OF GENE SILENCING 3"/>
    <property type="match status" value="1"/>
</dbReference>
<reference evidence="2" key="2">
    <citation type="submission" date="2021-02" db="EMBL/GenBank/DDBJ databases">
        <authorList>
            <person name="Kimball J.A."/>
            <person name="Haas M.W."/>
            <person name="Macchietto M."/>
            <person name="Kono T."/>
            <person name="Duquette J."/>
            <person name="Shao M."/>
        </authorList>
    </citation>
    <scope>NUCLEOTIDE SEQUENCE</scope>
    <source>
        <tissue evidence="2">Fresh leaf tissue</tissue>
    </source>
</reference>
<proteinExistence type="predicted"/>
<name>A0A8J5VKZ8_ZIZPA</name>
<dbReference type="OrthoDB" id="782074at2759"/>
<dbReference type="InterPro" id="IPR044287">
    <property type="entry name" value="SGS3"/>
</dbReference>
<comment type="caution">
    <text evidence="2">The sequence shown here is derived from an EMBL/GenBank/DDBJ whole genome shotgun (WGS) entry which is preliminary data.</text>
</comment>
<dbReference type="AlphaFoldDB" id="A0A8J5VKZ8"/>
<dbReference type="Proteomes" id="UP000729402">
    <property type="component" value="Unassembled WGS sequence"/>
</dbReference>
<feature type="region of interest" description="Disordered" evidence="1">
    <location>
        <begin position="105"/>
        <end position="124"/>
    </location>
</feature>
<dbReference type="GO" id="GO:0031047">
    <property type="term" value="P:regulatory ncRNA-mediated gene silencing"/>
    <property type="evidence" value="ECO:0007669"/>
    <property type="project" value="InterPro"/>
</dbReference>
<gene>
    <name evidence="2" type="ORF">GUJ93_ZPchr0009g1195</name>
</gene>
<evidence type="ECO:0000256" key="1">
    <source>
        <dbReference type="SAM" id="MobiDB-lite"/>
    </source>
</evidence>
<evidence type="ECO:0000313" key="3">
    <source>
        <dbReference type="Proteomes" id="UP000729402"/>
    </source>
</evidence>
<organism evidence="2 3">
    <name type="scientific">Zizania palustris</name>
    <name type="common">Northern wild rice</name>
    <dbReference type="NCBI Taxonomy" id="103762"/>
    <lineage>
        <taxon>Eukaryota</taxon>
        <taxon>Viridiplantae</taxon>
        <taxon>Streptophyta</taxon>
        <taxon>Embryophyta</taxon>
        <taxon>Tracheophyta</taxon>
        <taxon>Spermatophyta</taxon>
        <taxon>Magnoliopsida</taxon>
        <taxon>Liliopsida</taxon>
        <taxon>Poales</taxon>
        <taxon>Poaceae</taxon>
        <taxon>BOP clade</taxon>
        <taxon>Oryzoideae</taxon>
        <taxon>Oryzeae</taxon>
        <taxon>Zizaniinae</taxon>
        <taxon>Zizania</taxon>
    </lineage>
</organism>
<dbReference type="PANTHER" id="PTHR46602:SF1">
    <property type="entry name" value="PROTEIN SUPPRESSOR OF GENE SILENCING 3"/>
    <property type="match status" value="1"/>
</dbReference>